<dbReference type="Gene3D" id="3.30.70.1360">
    <property type="entry name" value="mj0159-like"/>
    <property type="match status" value="1"/>
</dbReference>
<dbReference type="InterPro" id="IPR002846">
    <property type="entry name" value="NRD"/>
</dbReference>
<feature type="domain" description="NrpR regulatory" evidence="1">
    <location>
        <begin position="84"/>
        <end position="321"/>
    </location>
</feature>
<dbReference type="InterPro" id="IPR038982">
    <property type="entry name" value="NrpR"/>
</dbReference>
<protein>
    <submittedName>
        <fullName evidence="3">NrpR regulatory domain-containing protein</fullName>
    </submittedName>
</protein>
<evidence type="ECO:0000313" key="4">
    <source>
        <dbReference type="Proteomes" id="UP001221217"/>
    </source>
</evidence>
<sequence length="335" mass="37536">MKDRIEKKRLAILRVLRDAGEPLASNIITDELLDLGYDISPRTIRHHLKSMDEEGLTEYSEKHGRFITATGIRELEASRVFEKVGFLNTRIEQMAWRMDFDIRNQKGSVIINISYIKKTELDKAVELLIPVYRTGYTMGQLIRLYKEGEQTGIYTVPEGYIGIGTVCSFTLNGVLTKNGIPVQSRFGGLLQIEGGDPTRFVEIINYDGTSIDPLEIFIQSRMLDFSEISESGRGRIGANLFEIPSEARRQAARIAGRLEKLGLGNVLKFGYPEHPLLEIPINVGRAGGIAIGGLNPIAALIENNFTVISHAVSDITDFSSLFHFSSLPQRIQYFR</sequence>
<dbReference type="AlphaFoldDB" id="A0AAJ1IJA1"/>
<dbReference type="SUPFAM" id="SSF46785">
    <property type="entry name" value="Winged helix' DNA-binding domain"/>
    <property type="match status" value="1"/>
</dbReference>
<dbReference type="InterPro" id="IPR036984">
    <property type="entry name" value="NrpR_dom_sf"/>
</dbReference>
<dbReference type="InterPro" id="IPR036388">
    <property type="entry name" value="WH-like_DNA-bd_sf"/>
</dbReference>
<organism evidence="3 4">
    <name type="scientific">Candidatus Thalassospirochaeta sargassi</name>
    <dbReference type="NCBI Taxonomy" id="3119039"/>
    <lineage>
        <taxon>Bacteria</taxon>
        <taxon>Pseudomonadati</taxon>
        <taxon>Spirochaetota</taxon>
        <taxon>Spirochaetia</taxon>
        <taxon>Spirochaetales</taxon>
        <taxon>Spirochaetaceae</taxon>
        <taxon>Candidatus Thalassospirochaeta</taxon>
    </lineage>
</organism>
<evidence type="ECO:0000313" key="3">
    <source>
        <dbReference type="EMBL" id="MDC7228270.1"/>
    </source>
</evidence>
<dbReference type="Proteomes" id="UP001221217">
    <property type="component" value="Unassembled WGS sequence"/>
</dbReference>
<feature type="domain" description="Ribonuclease R winged-helix" evidence="2">
    <location>
        <begin position="11"/>
        <end position="75"/>
    </location>
</feature>
<proteinExistence type="predicted"/>
<accession>A0AAJ1IJA1</accession>
<dbReference type="Pfam" id="PF08461">
    <property type="entry name" value="WHD_RNase_R"/>
    <property type="match status" value="1"/>
</dbReference>
<reference evidence="3 4" key="1">
    <citation type="submission" date="2022-12" db="EMBL/GenBank/DDBJ databases">
        <title>Metagenome assembled genome from gulf of manar.</title>
        <authorList>
            <person name="Kohli P."/>
            <person name="Pk S."/>
            <person name="Venkata Ramana C."/>
            <person name="Sasikala C."/>
        </authorList>
    </citation>
    <scope>NUCLEOTIDE SEQUENCE [LARGE SCALE GENOMIC DNA]</scope>
    <source>
        <strain evidence="3">JB008</strain>
    </source>
</reference>
<dbReference type="InterPro" id="IPR036390">
    <property type="entry name" value="WH_DNA-bd_sf"/>
</dbReference>
<dbReference type="Gene3D" id="1.10.10.10">
    <property type="entry name" value="Winged helix-like DNA-binding domain superfamily/Winged helix DNA-binding domain"/>
    <property type="match status" value="1"/>
</dbReference>
<name>A0AAJ1IJA1_9SPIO</name>
<comment type="caution">
    <text evidence="3">The sequence shown here is derived from an EMBL/GenBank/DDBJ whole genome shotgun (WGS) entry which is preliminary data.</text>
</comment>
<evidence type="ECO:0000259" key="1">
    <source>
        <dbReference type="Pfam" id="PF01995"/>
    </source>
</evidence>
<gene>
    <name evidence="3" type="ORF">PQJ61_16025</name>
</gene>
<dbReference type="PANTHER" id="PTHR41964">
    <property type="entry name" value="GLOBAL NITROGEN REGULATOR NRPR"/>
    <property type="match status" value="1"/>
</dbReference>
<evidence type="ECO:0000259" key="2">
    <source>
        <dbReference type="Pfam" id="PF08461"/>
    </source>
</evidence>
<dbReference type="Pfam" id="PF01995">
    <property type="entry name" value="NRD1_2"/>
    <property type="match status" value="1"/>
</dbReference>
<dbReference type="PANTHER" id="PTHR41964:SF1">
    <property type="entry name" value="GLOBAL NITROGEN REGULATOR NRPR"/>
    <property type="match status" value="1"/>
</dbReference>
<dbReference type="InterPro" id="IPR013668">
    <property type="entry name" value="RNase_R_HTH_12"/>
</dbReference>
<dbReference type="EMBL" id="JAQQAL010000044">
    <property type="protein sequence ID" value="MDC7228270.1"/>
    <property type="molecule type" value="Genomic_DNA"/>
</dbReference>